<organism evidence="2 3">
    <name type="scientific">Dorcoceras hygrometricum</name>
    <dbReference type="NCBI Taxonomy" id="472368"/>
    <lineage>
        <taxon>Eukaryota</taxon>
        <taxon>Viridiplantae</taxon>
        <taxon>Streptophyta</taxon>
        <taxon>Embryophyta</taxon>
        <taxon>Tracheophyta</taxon>
        <taxon>Spermatophyta</taxon>
        <taxon>Magnoliopsida</taxon>
        <taxon>eudicotyledons</taxon>
        <taxon>Gunneridae</taxon>
        <taxon>Pentapetalae</taxon>
        <taxon>asterids</taxon>
        <taxon>lamiids</taxon>
        <taxon>Lamiales</taxon>
        <taxon>Gesneriaceae</taxon>
        <taxon>Didymocarpoideae</taxon>
        <taxon>Trichosporeae</taxon>
        <taxon>Loxocarpinae</taxon>
        <taxon>Dorcoceras</taxon>
    </lineage>
</organism>
<evidence type="ECO:0000313" key="2">
    <source>
        <dbReference type="EMBL" id="KZV16695.1"/>
    </source>
</evidence>
<keyword evidence="1" id="KW-1133">Transmembrane helix</keyword>
<keyword evidence="1" id="KW-0472">Membrane</keyword>
<name>A0A2Z7ACN4_9LAMI</name>
<proteinExistence type="predicted"/>
<reference evidence="2 3" key="1">
    <citation type="journal article" date="2015" name="Proc. Natl. Acad. Sci. U.S.A.">
        <title>The resurrection genome of Boea hygrometrica: A blueprint for survival of dehydration.</title>
        <authorList>
            <person name="Xiao L."/>
            <person name="Yang G."/>
            <person name="Zhang L."/>
            <person name="Yang X."/>
            <person name="Zhao S."/>
            <person name="Ji Z."/>
            <person name="Zhou Q."/>
            <person name="Hu M."/>
            <person name="Wang Y."/>
            <person name="Chen M."/>
            <person name="Xu Y."/>
            <person name="Jin H."/>
            <person name="Xiao X."/>
            <person name="Hu G."/>
            <person name="Bao F."/>
            <person name="Hu Y."/>
            <person name="Wan P."/>
            <person name="Li L."/>
            <person name="Deng X."/>
            <person name="Kuang T."/>
            <person name="Xiang C."/>
            <person name="Zhu J.K."/>
            <person name="Oliver M.J."/>
            <person name="He Y."/>
        </authorList>
    </citation>
    <scope>NUCLEOTIDE SEQUENCE [LARGE SCALE GENOMIC DNA]</scope>
    <source>
        <strain evidence="3">cv. XS01</strain>
    </source>
</reference>
<feature type="transmembrane region" description="Helical" evidence="1">
    <location>
        <begin position="6"/>
        <end position="27"/>
    </location>
</feature>
<keyword evidence="3" id="KW-1185">Reference proteome</keyword>
<evidence type="ECO:0000313" key="3">
    <source>
        <dbReference type="Proteomes" id="UP000250235"/>
    </source>
</evidence>
<gene>
    <name evidence="2" type="ORF">F511_28483</name>
</gene>
<dbReference type="Proteomes" id="UP000250235">
    <property type="component" value="Unassembled WGS sequence"/>
</dbReference>
<accession>A0A2Z7ACN4</accession>
<dbReference type="EMBL" id="KV018672">
    <property type="protein sequence ID" value="KZV16695.1"/>
    <property type="molecule type" value="Genomic_DNA"/>
</dbReference>
<protein>
    <submittedName>
        <fullName evidence="2">Uncharacterized protein</fullName>
    </submittedName>
</protein>
<dbReference type="AlphaFoldDB" id="A0A2Z7ACN4"/>
<sequence>MSPSVLSVVGVGTSSFGLIGTTAFGLAEKTQLKLCRDTLVTVHRTLSSSIANGRQLRLKCAKTSPFCSLLAYRPSLLGCEICVSRTQFVVIVAQRLEGAVGCERVTPVPHLPGGTVSHRERSG</sequence>
<evidence type="ECO:0000256" key="1">
    <source>
        <dbReference type="SAM" id="Phobius"/>
    </source>
</evidence>
<keyword evidence="1" id="KW-0812">Transmembrane</keyword>